<evidence type="ECO:0000313" key="3">
    <source>
        <dbReference type="EMBL" id="EAT88818.2"/>
    </source>
</evidence>
<dbReference type="GO" id="GO:0031593">
    <property type="term" value="F:polyubiquitin modification-dependent protein binding"/>
    <property type="evidence" value="ECO:0000318"/>
    <property type="project" value="GO_Central"/>
</dbReference>
<dbReference type="GeneID" id="5971031"/>
<dbReference type="RefSeq" id="XP_001794168.1">
    <property type="nucleotide sequence ID" value="XM_001794116.1"/>
</dbReference>
<dbReference type="PROSITE" id="PS50030">
    <property type="entry name" value="UBA"/>
    <property type="match status" value="1"/>
</dbReference>
<feature type="compositionally biased region" description="Polar residues" evidence="1">
    <location>
        <begin position="317"/>
        <end position="329"/>
    </location>
</feature>
<gene>
    <name evidence="3" type="ORF">SNOG_03613</name>
</gene>
<dbReference type="InterPro" id="IPR015940">
    <property type="entry name" value="UBA"/>
</dbReference>
<organism evidence="3 4">
    <name type="scientific">Phaeosphaeria nodorum (strain SN15 / ATCC MYA-4574 / FGSC 10173)</name>
    <name type="common">Glume blotch fungus</name>
    <name type="synonym">Parastagonospora nodorum</name>
    <dbReference type="NCBI Taxonomy" id="321614"/>
    <lineage>
        <taxon>Eukaryota</taxon>
        <taxon>Fungi</taxon>
        <taxon>Dikarya</taxon>
        <taxon>Ascomycota</taxon>
        <taxon>Pezizomycotina</taxon>
        <taxon>Dothideomycetes</taxon>
        <taxon>Pleosporomycetidae</taxon>
        <taxon>Pleosporales</taxon>
        <taxon>Pleosporineae</taxon>
        <taxon>Phaeosphaeriaceae</taxon>
        <taxon>Parastagonospora</taxon>
    </lineage>
</organism>
<feature type="compositionally biased region" description="Basic and acidic residues" evidence="1">
    <location>
        <begin position="291"/>
        <end position="300"/>
    </location>
</feature>
<feature type="region of interest" description="Disordered" evidence="1">
    <location>
        <begin position="361"/>
        <end position="385"/>
    </location>
</feature>
<dbReference type="AlphaFoldDB" id="Q0UXA1"/>
<dbReference type="Proteomes" id="UP000001055">
    <property type="component" value="Unassembled WGS sequence"/>
</dbReference>
<feature type="domain" description="UBA" evidence="2">
    <location>
        <begin position="745"/>
        <end position="786"/>
    </location>
</feature>
<evidence type="ECO:0000313" key="4">
    <source>
        <dbReference type="Proteomes" id="UP000001055"/>
    </source>
</evidence>
<evidence type="ECO:0000259" key="2">
    <source>
        <dbReference type="PROSITE" id="PS50030"/>
    </source>
</evidence>
<dbReference type="SMART" id="SM00165">
    <property type="entry name" value="UBA"/>
    <property type="match status" value="3"/>
</dbReference>
<accession>Q0UXA1</accession>
<feature type="compositionally biased region" description="Polar residues" evidence="1">
    <location>
        <begin position="699"/>
        <end position="718"/>
    </location>
</feature>
<dbReference type="SUPFAM" id="SSF46934">
    <property type="entry name" value="UBA-like"/>
    <property type="match status" value="2"/>
</dbReference>
<feature type="region of interest" description="Disordered" evidence="1">
    <location>
        <begin position="289"/>
        <end position="336"/>
    </location>
</feature>
<dbReference type="GO" id="GO:0006511">
    <property type="term" value="P:ubiquitin-dependent protein catabolic process"/>
    <property type="evidence" value="ECO:0000318"/>
    <property type="project" value="GO_Central"/>
</dbReference>
<dbReference type="EMBL" id="CH445329">
    <property type="protein sequence ID" value="EAT88818.2"/>
    <property type="molecule type" value="Genomic_DNA"/>
</dbReference>
<dbReference type="Gene3D" id="1.10.8.10">
    <property type="entry name" value="DNA helicase RuvA subunit, C-terminal domain"/>
    <property type="match status" value="3"/>
</dbReference>
<evidence type="ECO:0000256" key="1">
    <source>
        <dbReference type="SAM" id="MobiDB-lite"/>
    </source>
</evidence>
<feature type="region of interest" description="Disordered" evidence="1">
    <location>
        <begin position="198"/>
        <end position="217"/>
    </location>
</feature>
<feature type="compositionally biased region" description="Polar residues" evidence="1">
    <location>
        <begin position="501"/>
        <end position="519"/>
    </location>
</feature>
<name>Q0UXA1_PHANO</name>
<dbReference type="InterPro" id="IPR009060">
    <property type="entry name" value="UBA-like_sf"/>
</dbReference>
<feature type="region of interest" description="Disordered" evidence="1">
    <location>
        <begin position="785"/>
        <end position="909"/>
    </location>
</feature>
<proteinExistence type="predicted"/>
<reference evidence="4" key="1">
    <citation type="journal article" date="2007" name="Plant Cell">
        <title>Dothideomycete-plant interactions illuminated by genome sequencing and EST analysis of the wheat pathogen Stagonospora nodorum.</title>
        <authorList>
            <person name="Hane J.K."/>
            <person name="Lowe R.G."/>
            <person name="Solomon P.S."/>
            <person name="Tan K.C."/>
            <person name="Schoch C.L."/>
            <person name="Spatafora J.W."/>
            <person name="Crous P.W."/>
            <person name="Kodira C."/>
            <person name="Birren B.W."/>
            <person name="Galagan J.E."/>
            <person name="Torriani S.F."/>
            <person name="McDonald B.A."/>
            <person name="Oliver R.P."/>
        </authorList>
    </citation>
    <scope>NUCLEOTIDE SEQUENCE [LARGE SCALE GENOMIC DNA]</scope>
    <source>
        <strain evidence="4">SN15 / ATCC MYA-4574 / FGSC 10173</strain>
    </source>
</reference>
<dbReference type="InParanoid" id="Q0UXA1"/>
<feature type="region of interest" description="Disordered" evidence="1">
    <location>
        <begin position="455"/>
        <end position="534"/>
    </location>
</feature>
<dbReference type="VEuPathDB" id="FungiDB:JI435_036130"/>
<dbReference type="GO" id="GO:0005829">
    <property type="term" value="C:cytosol"/>
    <property type="evidence" value="ECO:0000318"/>
    <property type="project" value="GO_Central"/>
</dbReference>
<feature type="region of interest" description="Disordered" evidence="1">
    <location>
        <begin position="656"/>
        <end position="718"/>
    </location>
</feature>
<dbReference type="CDD" id="cd14273">
    <property type="entry name" value="UBA_TAP-C_like"/>
    <property type="match status" value="1"/>
</dbReference>
<feature type="compositionally biased region" description="Polar residues" evidence="1">
    <location>
        <begin position="796"/>
        <end position="805"/>
    </location>
</feature>
<dbReference type="KEGG" id="pno:SNOG_03613"/>
<dbReference type="VEuPathDB" id="FungiDB:JI435_429250"/>
<feature type="compositionally biased region" description="Basic and acidic residues" evidence="1">
    <location>
        <begin position="874"/>
        <end position="895"/>
    </location>
</feature>
<protein>
    <recommendedName>
        <fullName evidence="2">UBA domain-containing protein</fullName>
    </recommendedName>
</protein>
<feature type="compositionally biased region" description="Low complexity" evidence="1">
    <location>
        <begin position="202"/>
        <end position="211"/>
    </location>
</feature>
<dbReference type="Pfam" id="PF14555">
    <property type="entry name" value="UBA_4"/>
    <property type="match status" value="1"/>
</dbReference>
<sequence>MDEECRATIIVYITDLFDDGRDFAYYLPSQEDISTFNAGMNGMQAYGGPLVATPIFIGDHVKLRKSHKLVGKQSSMDVSRWKYLYETARVAWGRLIIDPEKEVHSVTSTEAGEIQAGAKADGKGEIKFTSVEEPPTRAHSPRNAIREANAATLYSASEVTRKSKISYLESTFQAIKNTAREDIFGEMLDLEHDQRQLNEVQAASSGSASGSKLRKVQELTREQEAELESLVSIIGQPIARALPFLTSNDWNLDDAISAYYQSLDDKYSDEDEDEDEDDFDEEEIARAVKNSQDDLLKDDYFTTSPGGPGGGGSQPSKSTWSANPNQAGSSGVKKLPKLTEQEEMLELQAARDKLDRLVQEERQSGGNNGTGREERDNDSDNEFGASKDVIEFQKATNPELIAIQARIVKMQQTNTEVEKRKQSFSPMLTEFLQHMQENNQSLSNPLKAIEPIRESVESDARTPTKRPSLQTALDVINSKKRVSSGHPHGQSPTKKKREGQDYSNFGAQDTSWETPQPYSGTAMADRLPTDDSMDEPLDFDTKYSILVSMDLGDEELCMQQLLQNEGDLERTKTQLHSLAYLHKLDTGELEVPDEVNQDKGKGVDEQQPDVFQAANHLAILRSMHLASDKRCLEALQVTRGDLARATDILRMEAAAAISGPPPPTSPTSHPSRQLPPPASRPALPNLDYFDLNQADPATFGQSGESNIQQPHGGSSQISDEWQRTLDTLKSNIATAQRLLTPSPPLVSEESLATLHAMGFYDHEKNIEMLEACGGDVGMTVEELLKPDTSPEEERASSQLNTNFTRSGERKKQSGIHLGGWNTQPVANERRTNSFPPMPDTAILPELAYEGKGKGRAVDAGGGLGGLGHATSSAEIRKDERKDSKNDEESQSRNEEGGEGDVEMRGLGVE</sequence>